<feature type="compositionally biased region" description="Low complexity" evidence="1">
    <location>
        <begin position="455"/>
        <end position="466"/>
    </location>
</feature>
<reference evidence="3 4" key="1">
    <citation type="submission" date="2018-04" db="EMBL/GenBank/DDBJ databases">
        <title>The genome of golden apple snail Pomacea canaliculata provides insight into stress tolerance and invasive adaptation.</title>
        <authorList>
            <person name="Liu C."/>
            <person name="Liu B."/>
            <person name="Ren Y."/>
            <person name="Zhang Y."/>
            <person name="Wang H."/>
            <person name="Li S."/>
            <person name="Jiang F."/>
            <person name="Yin L."/>
            <person name="Zhang G."/>
            <person name="Qian W."/>
            <person name="Fan W."/>
        </authorList>
    </citation>
    <scope>NUCLEOTIDE SEQUENCE [LARGE SCALE GENOMIC DNA]</scope>
    <source>
        <strain evidence="3">SZHN2017</strain>
        <tissue evidence="3">Muscle</tissue>
    </source>
</reference>
<comment type="caution">
    <text evidence="3">The sequence shown here is derived from an EMBL/GenBank/DDBJ whole genome shotgun (WGS) entry which is preliminary data.</text>
</comment>
<dbReference type="Gene3D" id="3.10.20.90">
    <property type="entry name" value="Phosphatidylinositol 3-kinase Catalytic Subunit, Chain A, domain 1"/>
    <property type="match status" value="1"/>
</dbReference>
<dbReference type="InterPro" id="IPR018979">
    <property type="entry name" value="FERM_N"/>
</dbReference>
<dbReference type="InterPro" id="IPR011993">
    <property type="entry name" value="PH-like_dom_sf"/>
</dbReference>
<dbReference type="PROSITE" id="PS50057">
    <property type="entry name" value="FERM_3"/>
    <property type="match status" value="1"/>
</dbReference>
<dbReference type="CDD" id="cd14473">
    <property type="entry name" value="FERM_B-lobe"/>
    <property type="match status" value="1"/>
</dbReference>
<organism evidence="3 4">
    <name type="scientific">Pomacea canaliculata</name>
    <name type="common">Golden apple snail</name>
    <dbReference type="NCBI Taxonomy" id="400727"/>
    <lineage>
        <taxon>Eukaryota</taxon>
        <taxon>Metazoa</taxon>
        <taxon>Spiralia</taxon>
        <taxon>Lophotrochozoa</taxon>
        <taxon>Mollusca</taxon>
        <taxon>Gastropoda</taxon>
        <taxon>Caenogastropoda</taxon>
        <taxon>Architaenioglossa</taxon>
        <taxon>Ampullarioidea</taxon>
        <taxon>Ampullariidae</taxon>
        <taxon>Pomacea</taxon>
    </lineage>
</organism>
<dbReference type="InterPro" id="IPR019749">
    <property type="entry name" value="Band_41_domain"/>
</dbReference>
<sequence>MSTVNGHASAPNKNKRKVVSVVLLNGTELLVHVDVKAKLYEVFNQVAAHLSLRETEYFGLAIIRDGEYQFLILDEKISKVAPKRWKTVPGEGLDNENRPLLTVWFRVQFYVDQVVLLREKVTRHLYYLQLKENVLKYNHLYNEEKCFQLVGYALQADFGNFIPEKHTVGYFDPSQYFPTWMLEKHGCDYLTDNCPLIHHDMHNITRTDAELKYVRECSMPPGAHNLHFYHVRKKKTDKTCNTWLAICARGVEVYEDDAGFKNLISTFLWPDIGKLYFDKKKFEIRSVASAGGRRFTYYTESDSTSKYLLHICRSTHMFQMAIHPKLMEIRHLDAEDKKRYRESYIYSDARDLVMNGGLVQYRANRSPGKSPAGTQRCSVISDASSNTTSGIVSDKMAISFDEGEEHSKEIIIDCPPRQSQALSKMQFMGSYKMTPPTPGSRSTVLPPQTLELFRSPGSSGKSSPSSTHGQELSPVSSNGSYRAKLHQTTHTLYCGGKPQSYMLPTPSPSSPAQPYSLPTPSPSTPHERDFTVTRSASCKENFKGFQGSMLVGERNVSGDSTATASSTTSTGVVSLSVENSPVVQPANLSAGASGGMGQYGKSPMSGSPKFCLGNPVSSSFPSTLPPASPMSSSGLMPSFQVDKTAAPLVHSVMAQLTVPDTSPHHHLGTTLPTEHLYTDRTDLKQQDVQETLIPTHAFTDISKAVDLSSTNKIMGVQSEQKRSNGLPQVCNVGASSGVLYVHNQGGSVDSGNVLSDDSSSVHHSAHSSEDDSGVKETYSEPGVTQKCPGHRKAHKLSGTGKPTHVSVKNQKEALHPELEQILGQSHAHSLPLITALCNDLMTGSSHSSTGSYDTAAVHSFDPHSAHVIGEMDARRWSTCDPGDLGSDAASFEAGCGSTGTMLLVGGGASGARPYSWHSEHFDLDSSLSAASHSKGTLLQQQHLHQLDNHRSVPHNLYTCSSSGVGGLCFGHKLWPAVVLPMEAHWTAIHLT</sequence>
<feature type="compositionally biased region" description="Basic and acidic residues" evidence="1">
    <location>
        <begin position="766"/>
        <end position="778"/>
    </location>
</feature>
<dbReference type="Pfam" id="PF09380">
    <property type="entry name" value="FERM_C"/>
    <property type="match status" value="1"/>
</dbReference>
<dbReference type="CDD" id="cd17101">
    <property type="entry name" value="FERM_F1_PTPN13_like"/>
    <property type="match status" value="1"/>
</dbReference>
<dbReference type="InterPro" id="IPR000299">
    <property type="entry name" value="FERM_domain"/>
</dbReference>
<dbReference type="PANTHER" id="PTHR13429">
    <property type="entry name" value="FERM DOMAIN (PROTEIN4.1-EZRIN-RADIXIN-MOESIN) FAMILY"/>
    <property type="match status" value="1"/>
</dbReference>
<dbReference type="PANTHER" id="PTHR13429:SF5">
    <property type="entry name" value="PROTEIN EXPANDED"/>
    <property type="match status" value="1"/>
</dbReference>
<dbReference type="Pfam" id="PF00373">
    <property type="entry name" value="FERM_M"/>
    <property type="match status" value="1"/>
</dbReference>
<evidence type="ECO:0000256" key="1">
    <source>
        <dbReference type="SAM" id="MobiDB-lite"/>
    </source>
</evidence>
<dbReference type="Proteomes" id="UP000245119">
    <property type="component" value="Linkage Group LG8"/>
</dbReference>
<dbReference type="InterPro" id="IPR035963">
    <property type="entry name" value="FERM_2"/>
</dbReference>
<dbReference type="Gene3D" id="1.20.80.10">
    <property type="match status" value="1"/>
</dbReference>
<evidence type="ECO:0000313" key="3">
    <source>
        <dbReference type="EMBL" id="PVD25986.1"/>
    </source>
</evidence>
<evidence type="ECO:0000313" key="4">
    <source>
        <dbReference type="Proteomes" id="UP000245119"/>
    </source>
</evidence>
<feature type="region of interest" description="Disordered" evidence="1">
    <location>
        <begin position="749"/>
        <end position="804"/>
    </location>
</feature>
<proteinExistence type="predicted"/>
<keyword evidence="4" id="KW-1185">Reference proteome</keyword>
<dbReference type="GO" id="GO:0035332">
    <property type="term" value="P:positive regulation of hippo signaling"/>
    <property type="evidence" value="ECO:0007669"/>
    <property type="project" value="TreeGrafter"/>
</dbReference>
<dbReference type="SUPFAM" id="SSF50729">
    <property type="entry name" value="PH domain-like"/>
    <property type="match status" value="1"/>
</dbReference>
<accession>A0A2T7NXV6</accession>
<dbReference type="SMART" id="SM00295">
    <property type="entry name" value="B41"/>
    <property type="match status" value="1"/>
</dbReference>
<dbReference type="SUPFAM" id="SSF54236">
    <property type="entry name" value="Ubiquitin-like"/>
    <property type="match status" value="1"/>
</dbReference>
<gene>
    <name evidence="3" type="ORF">C0Q70_13653</name>
</gene>
<feature type="compositionally biased region" description="Polar residues" evidence="1">
    <location>
        <begin position="467"/>
        <end position="479"/>
    </location>
</feature>
<dbReference type="InterPro" id="IPR029071">
    <property type="entry name" value="Ubiquitin-like_domsf"/>
</dbReference>
<dbReference type="InterPro" id="IPR041781">
    <property type="entry name" value="FRMD6-FERM_C"/>
</dbReference>
<dbReference type="STRING" id="400727.A0A2T7NXV6"/>
<dbReference type="CDD" id="cd13185">
    <property type="entry name" value="FERM_C_FRMD1_FRMD6"/>
    <property type="match status" value="1"/>
</dbReference>
<name>A0A2T7NXV6_POMCA</name>
<feature type="compositionally biased region" description="Pro residues" evidence="1">
    <location>
        <begin position="505"/>
        <end position="523"/>
    </location>
</feature>
<dbReference type="SMART" id="SM01196">
    <property type="entry name" value="FERM_C"/>
    <property type="match status" value="1"/>
</dbReference>
<dbReference type="InterPro" id="IPR019748">
    <property type="entry name" value="FERM_central"/>
</dbReference>
<feature type="region of interest" description="Disordered" evidence="1">
    <location>
        <begin position="496"/>
        <end position="529"/>
    </location>
</feature>
<dbReference type="InterPro" id="IPR018980">
    <property type="entry name" value="FERM_PH-like_C"/>
</dbReference>
<dbReference type="AlphaFoldDB" id="A0A2T7NXV6"/>
<dbReference type="OrthoDB" id="5957665at2759"/>
<dbReference type="OMA" id="EHLYTDR"/>
<feature type="region of interest" description="Disordered" evidence="1">
    <location>
        <begin position="450"/>
        <end position="479"/>
    </location>
</feature>
<protein>
    <recommendedName>
        <fullName evidence="2">FERM domain-containing protein</fullName>
    </recommendedName>
</protein>
<feature type="domain" description="FERM" evidence="2">
    <location>
        <begin position="17"/>
        <end position="323"/>
    </location>
</feature>
<dbReference type="Pfam" id="PF09379">
    <property type="entry name" value="FERM_N"/>
    <property type="match status" value="1"/>
</dbReference>
<dbReference type="SUPFAM" id="SSF47031">
    <property type="entry name" value="Second domain of FERM"/>
    <property type="match status" value="1"/>
</dbReference>
<dbReference type="InterPro" id="IPR047145">
    <property type="entry name" value="FRMD6-like"/>
</dbReference>
<dbReference type="Gene3D" id="2.30.29.30">
    <property type="entry name" value="Pleckstrin-homology domain (PH domain)/Phosphotyrosine-binding domain (PTB)"/>
    <property type="match status" value="1"/>
</dbReference>
<dbReference type="InterPro" id="IPR014352">
    <property type="entry name" value="FERM/acyl-CoA-bd_prot_sf"/>
</dbReference>
<evidence type="ECO:0000259" key="2">
    <source>
        <dbReference type="PROSITE" id="PS50057"/>
    </source>
</evidence>
<dbReference type="GO" id="GO:0098592">
    <property type="term" value="C:cytoplasmic side of apical plasma membrane"/>
    <property type="evidence" value="ECO:0007669"/>
    <property type="project" value="TreeGrafter"/>
</dbReference>
<dbReference type="EMBL" id="PZQS01000008">
    <property type="protein sequence ID" value="PVD25986.1"/>
    <property type="molecule type" value="Genomic_DNA"/>
</dbReference>